<proteinExistence type="predicted"/>
<accession>A0A4Y2IUJ7</accession>
<evidence type="ECO:0000256" key="1">
    <source>
        <dbReference type="SAM" id="MobiDB-lite"/>
    </source>
</evidence>
<dbReference type="Proteomes" id="UP000499080">
    <property type="component" value="Unassembled WGS sequence"/>
</dbReference>
<gene>
    <name evidence="2" type="ORF">AVEN_190277_1</name>
</gene>
<feature type="region of interest" description="Disordered" evidence="1">
    <location>
        <begin position="46"/>
        <end position="86"/>
    </location>
</feature>
<name>A0A4Y2IUJ7_ARAVE</name>
<sequence length="86" mass="9339">MVKFGLLDGCNNYYKMVMVATPKKGNAWCSRQYNFWRGCPHTKLAVSSGDARDDGDDHDGGDGHDGDDDHGGGHDDDHGDDDGEPL</sequence>
<reference evidence="2 3" key="1">
    <citation type="journal article" date="2019" name="Sci. Rep.">
        <title>Orb-weaving spider Araneus ventricosus genome elucidates the spidroin gene catalogue.</title>
        <authorList>
            <person name="Kono N."/>
            <person name="Nakamura H."/>
            <person name="Ohtoshi R."/>
            <person name="Moran D.A.P."/>
            <person name="Shinohara A."/>
            <person name="Yoshida Y."/>
            <person name="Fujiwara M."/>
            <person name="Mori M."/>
            <person name="Tomita M."/>
            <person name="Arakawa K."/>
        </authorList>
    </citation>
    <scope>NUCLEOTIDE SEQUENCE [LARGE SCALE GENOMIC DNA]</scope>
</reference>
<comment type="caution">
    <text evidence="2">The sequence shown here is derived from an EMBL/GenBank/DDBJ whole genome shotgun (WGS) entry which is preliminary data.</text>
</comment>
<organism evidence="2 3">
    <name type="scientific">Araneus ventricosus</name>
    <name type="common">Orbweaver spider</name>
    <name type="synonym">Epeira ventricosa</name>
    <dbReference type="NCBI Taxonomy" id="182803"/>
    <lineage>
        <taxon>Eukaryota</taxon>
        <taxon>Metazoa</taxon>
        <taxon>Ecdysozoa</taxon>
        <taxon>Arthropoda</taxon>
        <taxon>Chelicerata</taxon>
        <taxon>Arachnida</taxon>
        <taxon>Araneae</taxon>
        <taxon>Araneomorphae</taxon>
        <taxon>Entelegynae</taxon>
        <taxon>Araneoidea</taxon>
        <taxon>Araneidae</taxon>
        <taxon>Araneus</taxon>
    </lineage>
</organism>
<dbReference type="AlphaFoldDB" id="A0A4Y2IUJ7"/>
<feature type="compositionally biased region" description="Basic and acidic residues" evidence="1">
    <location>
        <begin position="58"/>
        <end position="77"/>
    </location>
</feature>
<dbReference type="EMBL" id="BGPR01002954">
    <property type="protein sequence ID" value="GBM81568.1"/>
    <property type="molecule type" value="Genomic_DNA"/>
</dbReference>
<keyword evidence="3" id="KW-1185">Reference proteome</keyword>
<evidence type="ECO:0000313" key="3">
    <source>
        <dbReference type="Proteomes" id="UP000499080"/>
    </source>
</evidence>
<protein>
    <submittedName>
        <fullName evidence="2">Uncharacterized protein</fullName>
    </submittedName>
</protein>
<evidence type="ECO:0000313" key="2">
    <source>
        <dbReference type="EMBL" id="GBM81568.1"/>
    </source>
</evidence>